<keyword evidence="3" id="KW-1185">Reference proteome</keyword>
<sequence>MVRYFVFLTSKQRLNRARRSLLTCISRSCFLPVFRHELHTAASEAWISADPVPQHSSPQQRGAEAEQSLGAH</sequence>
<feature type="region of interest" description="Disordered" evidence="1">
    <location>
        <begin position="49"/>
        <end position="72"/>
    </location>
</feature>
<evidence type="ECO:0000313" key="3">
    <source>
        <dbReference type="Proteomes" id="UP000024635"/>
    </source>
</evidence>
<name>A0A016SZ44_9BILA</name>
<proteinExistence type="predicted"/>
<dbReference type="AlphaFoldDB" id="A0A016SZ44"/>
<evidence type="ECO:0000256" key="1">
    <source>
        <dbReference type="SAM" id="MobiDB-lite"/>
    </source>
</evidence>
<dbReference type="EMBL" id="JARK01001490">
    <property type="protein sequence ID" value="EYB96008.1"/>
    <property type="molecule type" value="Genomic_DNA"/>
</dbReference>
<comment type="caution">
    <text evidence="2">The sequence shown here is derived from an EMBL/GenBank/DDBJ whole genome shotgun (WGS) entry which is preliminary data.</text>
</comment>
<evidence type="ECO:0000313" key="2">
    <source>
        <dbReference type="EMBL" id="EYB96008.1"/>
    </source>
</evidence>
<organism evidence="2 3">
    <name type="scientific">Ancylostoma ceylanicum</name>
    <dbReference type="NCBI Taxonomy" id="53326"/>
    <lineage>
        <taxon>Eukaryota</taxon>
        <taxon>Metazoa</taxon>
        <taxon>Ecdysozoa</taxon>
        <taxon>Nematoda</taxon>
        <taxon>Chromadorea</taxon>
        <taxon>Rhabditida</taxon>
        <taxon>Rhabditina</taxon>
        <taxon>Rhabditomorpha</taxon>
        <taxon>Strongyloidea</taxon>
        <taxon>Ancylostomatidae</taxon>
        <taxon>Ancylostomatinae</taxon>
        <taxon>Ancylostoma</taxon>
    </lineage>
</organism>
<reference evidence="3" key="1">
    <citation type="journal article" date="2015" name="Nat. Genet.">
        <title>The genome and transcriptome of the zoonotic hookworm Ancylostoma ceylanicum identify infection-specific gene families.</title>
        <authorList>
            <person name="Schwarz E.M."/>
            <person name="Hu Y."/>
            <person name="Antoshechkin I."/>
            <person name="Miller M.M."/>
            <person name="Sternberg P.W."/>
            <person name="Aroian R.V."/>
        </authorList>
    </citation>
    <scope>NUCLEOTIDE SEQUENCE</scope>
    <source>
        <strain evidence="3">HY135</strain>
    </source>
</reference>
<accession>A0A016SZ44</accession>
<gene>
    <name evidence="2" type="primary">Acey_s0154.g2986</name>
    <name evidence="2" type="ORF">Y032_0154g2986</name>
</gene>
<protein>
    <submittedName>
        <fullName evidence="2">Uncharacterized protein</fullName>
    </submittedName>
</protein>
<dbReference type="Proteomes" id="UP000024635">
    <property type="component" value="Unassembled WGS sequence"/>
</dbReference>